<dbReference type="Pfam" id="PF04536">
    <property type="entry name" value="TPM_phosphatase"/>
    <property type="match status" value="1"/>
</dbReference>
<sequence length="681" mass="71881">MAQTSRRHHPMIGVLSLLAALGVLLLGGTSAAALPADAPFSVDDQITDRAGVLSDTDGLQSDLERLQDEEDLQLFVVYVDSFDGQSGEEWTRETFETSGMGGNDVLLAVAVEDRAYGMWTTEDSGLSSGGLSAVQTRDVEPRLGDDDWSGAVSAAVQGLSQDYARQQTDDSGSSILPGGGFNPFGSFFTFFLLIVLAPMALKVVGMLVSRLGKDKRSTTQAPPINQPATVMPSVSTDQMRQDVSTALVELDNAIRSSAEELEFAKAQFGEQATRQFTDALTAARSRAGEAFRIQQELDIARGAGRLADPEERARLAQILELTRAADEELDAQEEEFTRLRDLEANVPTFLSSLRTRISEVEARLPVARQELSGLSATHPHDSLTTLSTNLEQAPRLIEAAKGFVATGEQHVQAGERPAAVSAARAAEDALGQADSRLEMVLSARAVLADAVTALDAALASISSDLVDVDRLKANDQVTTSAVGEARRAVDVGTRARSGGDVLGALAGLERAEHYLDQALERYRKDADRTSERTEKFNRRYEHVRARIAVVEREINGARGMLDSGPRTLIAEASRLLAEAHASRESDLDLASERVNQAEAYAERAFNAVTSSRHDDFSGFGGFGGGRNNGIDIGSLVLGGILSGGFSGRGGGWGGSSGGFGGGGFGGGGGGGGGGFGGGGRF</sequence>
<dbReference type="Proteomes" id="UP000593998">
    <property type="component" value="Chromosome"/>
</dbReference>
<dbReference type="Gene3D" id="3.10.310.50">
    <property type="match status" value="1"/>
</dbReference>
<keyword evidence="1" id="KW-0175">Coiled coil</keyword>
<evidence type="ECO:0000313" key="5">
    <source>
        <dbReference type="EMBL" id="QOK22141.1"/>
    </source>
</evidence>
<evidence type="ECO:0000256" key="3">
    <source>
        <dbReference type="SAM" id="Phobius"/>
    </source>
</evidence>
<evidence type="ECO:0000313" key="6">
    <source>
        <dbReference type="Proteomes" id="UP000593998"/>
    </source>
</evidence>
<evidence type="ECO:0000259" key="4">
    <source>
        <dbReference type="Pfam" id="PF04536"/>
    </source>
</evidence>
<proteinExistence type="predicted"/>
<dbReference type="AlphaFoldDB" id="A0A7L9IXM9"/>
<protein>
    <submittedName>
        <fullName evidence="5">TPM domain-containing protein</fullName>
    </submittedName>
</protein>
<feature type="compositionally biased region" description="Polar residues" evidence="2">
    <location>
        <begin position="218"/>
        <end position="235"/>
    </location>
</feature>
<keyword evidence="3" id="KW-0812">Transmembrane</keyword>
<reference evidence="5 6" key="1">
    <citation type="submission" date="2020-10" db="EMBL/GenBank/DDBJ databases">
        <title>Janibacter indicus TT2 genome sequence.</title>
        <authorList>
            <person name="Lee K."/>
            <person name="Ganzorig M."/>
        </authorList>
    </citation>
    <scope>NUCLEOTIDE SEQUENCE [LARGE SCALE GENOMIC DNA]</scope>
    <source>
        <strain evidence="5 6">TT2</strain>
    </source>
</reference>
<dbReference type="EMBL" id="CP062789">
    <property type="protein sequence ID" value="QOK22141.1"/>
    <property type="molecule type" value="Genomic_DNA"/>
</dbReference>
<accession>A0A7L9IXM9</accession>
<dbReference type="InterPro" id="IPR007621">
    <property type="entry name" value="TPM_dom"/>
</dbReference>
<feature type="domain" description="TPM" evidence="4">
    <location>
        <begin position="46"/>
        <end position="160"/>
    </location>
</feature>
<evidence type="ECO:0000256" key="1">
    <source>
        <dbReference type="SAM" id="Coils"/>
    </source>
</evidence>
<feature type="region of interest" description="Disordered" evidence="2">
    <location>
        <begin position="215"/>
        <end position="235"/>
    </location>
</feature>
<keyword evidence="3" id="KW-1133">Transmembrane helix</keyword>
<gene>
    <name evidence="5" type="ORF">IGS73_13700</name>
</gene>
<name>A0A7L9IXM9_9MICO</name>
<evidence type="ECO:0000256" key="2">
    <source>
        <dbReference type="SAM" id="MobiDB-lite"/>
    </source>
</evidence>
<organism evidence="5 6">
    <name type="scientific">Janibacter indicus</name>
    <dbReference type="NCBI Taxonomy" id="857417"/>
    <lineage>
        <taxon>Bacteria</taxon>
        <taxon>Bacillati</taxon>
        <taxon>Actinomycetota</taxon>
        <taxon>Actinomycetes</taxon>
        <taxon>Micrococcales</taxon>
        <taxon>Intrasporangiaceae</taxon>
        <taxon>Janibacter</taxon>
    </lineage>
</organism>
<feature type="coiled-coil region" evidence="1">
    <location>
        <begin position="315"/>
        <end position="370"/>
    </location>
</feature>
<keyword evidence="3" id="KW-0472">Membrane</keyword>
<dbReference type="RefSeq" id="WP_125932856.1">
    <property type="nucleotide sequence ID" value="NZ_CP013290.1"/>
</dbReference>
<feature type="transmembrane region" description="Helical" evidence="3">
    <location>
        <begin position="184"/>
        <end position="208"/>
    </location>
</feature>